<dbReference type="InterPro" id="IPR027417">
    <property type="entry name" value="P-loop_NTPase"/>
</dbReference>
<dbReference type="EMBL" id="ASPP01012177">
    <property type="protein sequence ID" value="ETO20860.1"/>
    <property type="molecule type" value="Genomic_DNA"/>
</dbReference>
<dbReference type="PANTHER" id="PTHR24115">
    <property type="entry name" value="KINESIN-RELATED"/>
    <property type="match status" value="1"/>
</dbReference>
<name>X6N3K4_RETFI</name>
<dbReference type="Gene3D" id="3.40.850.10">
    <property type="entry name" value="Kinesin motor domain"/>
    <property type="match status" value="1"/>
</dbReference>
<evidence type="ECO:0000313" key="3">
    <source>
        <dbReference type="Proteomes" id="UP000023152"/>
    </source>
</evidence>
<dbReference type="GO" id="GO:0007018">
    <property type="term" value="P:microtubule-based movement"/>
    <property type="evidence" value="ECO:0007669"/>
    <property type="project" value="InterPro"/>
</dbReference>
<dbReference type="GO" id="GO:0005871">
    <property type="term" value="C:kinesin complex"/>
    <property type="evidence" value="ECO:0007669"/>
    <property type="project" value="TreeGrafter"/>
</dbReference>
<gene>
    <name evidence="2" type="ORF">RFI_16349</name>
</gene>
<dbReference type="SUPFAM" id="SSF52540">
    <property type="entry name" value="P-loop containing nucleoside triphosphate hydrolases"/>
    <property type="match status" value="1"/>
</dbReference>
<evidence type="ECO:0000259" key="1">
    <source>
        <dbReference type="Pfam" id="PF00225"/>
    </source>
</evidence>
<dbReference type="Pfam" id="PF00225">
    <property type="entry name" value="Kinesin"/>
    <property type="match status" value="1"/>
</dbReference>
<evidence type="ECO:0000313" key="2">
    <source>
        <dbReference type="EMBL" id="ETO20860.1"/>
    </source>
</evidence>
<dbReference type="GO" id="GO:0003777">
    <property type="term" value="F:microtubule motor activity"/>
    <property type="evidence" value="ECO:0007669"/>
    <property type="project" value="InterPro"/>
</dbReference>
<dbReference type="GO" id="GO:0005524">
    <property type="term" value="F:ATP binding"/>
    <property type="evidence" value="ECO:0007669"/>
    <property type="project" value="InterPro"/>
</dbReference>
<dbReference type="InterPro" id="IPR027640">
    <property type="entry name" value="Kinesin-like_fam"/>
</dbReference>
<organism evidence="2 3">
    <name type="scientific">Reticulomyxa filosa</name>
    <dbReference type="NCBI Taxonomy" id="46433"/>
    <lineage>
        <taxon>Eukaryota</taxon>
        <taxon>Sar</taxon>
        <taxon>Rhizaria</taxon>
        <taxon>Retaria</taxon>
        <taxon>Foraminifera</taxon>
        <taxon>Monothalamids</taxon>
        <taxon>Reticulomyxidae</taxon>
        <taxon>Reticulomyxa</taxon>
    </lineage>
</organism>
<dbReference type="InterPro" id="IPR001752">
    <property type="entry name" value="Kinesin_motor_dom"/>
</dbReference>
<dbReference type="AlphaFoldDB" id="X6N3K4"/>
<comment type="caution">
    <text evidence="2">The sequence shown here is derived from an EMBL/GenBank/DDBJ whole genome shotgun (WGS) entry which is preliminary data.</text>
</comment>
<feature type="non-terminal residue" evidence="2">
    <location>
        <position position="1"/>
    </location>
</feature>
<dbReference type="GO" id="GO:0005874">
    <property type="term" value="C:microtubule"/>
    <property type="evidence" value="ECO:0007669"/>
    <property type="project" value="TreeGrafter"/>
</dbReference>
<sequence>VELSAVETFGKHVSKIELFDLCDKQNLKTEAWKNKQGSTMLDMKRSIQRLPLQNYKQALEIVHQIHLSSHFAPTGKNPKSSRGHVAFILHVTTQEEEEEEAEDGTRKVATRNNIKGKLERQAHYIVLDLAGSEGESALTDDFTKEMNESEVTDRRLEAWCYVLFVFYICINHGLSEVQEIFKEMRTRKLRKTVGSGLRRTLYQYLNVNMFISVLFTLSPSMDNSKPTMSTLRFAETASLVKVTPMRAKTKLNKDLLIQQLQEYLDKLQGVISSQKTAILQLQEEVLDIVFILNQSMENKGKLETLVGGDHMTGVKKIHAEEMGIEEEKVNEQLKDKARVSIHREANGLLTLSVETTACFSEDVPASFDEF</sequence>
<dbReference type="PANTHER" id="PTHR24115:SF1004">
    <property type="entry name" value="KINESIN-LIKE PROTEIN KIF15"/>
    <property type="match status" value="1"/>
</dbReference>
<proteinExistence type="predicted"/>
<dbReference type="GO" id="GO:0016887">
    <property type="term" value="F:ATP hydrolysis activity"/>
    <property type="evidence" value="ECO:0007669"/>
    <property type="project" value="TreeGrafter"/>
</dbReference>
<dbReference type="Proteomes" id="UP000023152">
    <property type="component" value="Unassembled WGS sequence"/>
</dbReference>
<accession>X6N3K4</accession>
<keyword evidence="3" id="KW-1185">Reference proteome</keyword>
<reference evidence="2 3" key="1">
    <citation type="journal article" date="2013" name="Curr. Biol.">
        <title>The Genome of the Foraminiferan Reticulomyxa filosa.</title>
        <authorList>
            <person name="Glockner G."/>
            <person name="Hulsmann N."/>
            <person name="Schleicher M."/>
            <person name="Noegel A.A."/>
            <person name="Eichinger L."/>
            <person name="Gallinger C."/>
            <person name="Pawlowski J."/>
            <person name="Sierra R."/>
            <person name="Euteneuer U."/>
            <person name="Pillet L."/>
            <person name="Moustafa A."/>
            <person name="Platzer M."/>
            <person name="Groth M."/>
            <person name="Szafranski K."/>
            <person name="Schliwa M."/>
        </authorList>
    </citation>
    <scope>NUCLEOTIDE SEQUENCE [LARGE SCALE GENOMIC DNA]</scope>
</reference>
<feature type="domain" description="Kinesin motor" evidence="1">
    <location>
        <begin position="18"/>
        <end position="238"/>
    </location>
</feature>
<dbReference type="InterPro" id="IPR036961">
    <property type="entry name" value="Kinesin_motor_dom_sf"/>
</dbReference>
<dbReference type="GO" id="GO:0008017">
    <property type="term" value="F:microtubule binding"/>
    <property type="evidence" value="ECO:0007669"/>
    <property type="project" value="InterPro"/>
</dbReference>
<protein>
    <submittedName>
        <fullName evidence="2">Kinesin motor domain containing protein</fullName>
    </submittedName>
</protein>
<feature type="non-terminal residue" evidence="2">
    <location>
        <position position="370"/>
    </location>
</feature>